<keyword evidence="2" id="KW-0805">Transcription regulation</keyword>
<dbReference type="EMBL" id="DWWS01000022">
    <property type="protein sequence ID" value="HJC23375.1"/>
    <property type="molecule type" value="Genomic_DNA"/>
</dbReference>
<dbReference type="InterPro" id="IPR018060">
    <property type="entry name" value="HTH_AraC"/>
</dbReference>
<dbReference type="InterPro" id="IPR037923">
    <property type="entry name" value="HTH-like"/>
</dbReference>
<evidence type="ECO:0000256" key="1">
    <source>
        <dbReference type="ARBA" id="ARBA00022490"/>
    </source>
</evidence>
<dbReference type="CDD" id="cd06986">
    <property type="entry name" value="cupin_MmsR-like_N"/>
    <property type="match status" value="1"/>
</dbReference>
<dbReference type="Proteomes" id="UP000823891">
    <property type="component" value="Unassembled WGS sequence"/>
</dbReference>
<protein>
    <submittedName>
        <fullName evidence="8">AraC family transcriptional regulator</fullName>
    </submittedName>
</protein>
<evidence type="ECO:0000256" key="6">
    <source>
        <dbReference type="SAM" id="MobiDB-lite"/>
    </source>
</evidence>
<keyword evidence="1" id="KW-0963">Cytoplasm</keyword>
<dbReference type="InterPro" id="IPR050204">
    <property type="entry name" value="AraC_XylS_family_regulators"/>
</dbReference>
<dbReference type="InterPro" id="IPR009057">
    <property type="entry name" value="Homeodomain-like_sf"/>
</dbReference>
<dbReference type="InterPro" id="IPR003313">
    <property type="entry name" value="AraC-bd"/>
</dbReference>
<feature type="region of interest" description="Disordered" evidence="6">
    <location>
        <begin position="13"/>
        <end position="61"/>
    </location>
</feature>
<sequence length="403" mass="44835">MAERVQTGWFTADAENDRSLADAENGRNLADAENGRNPSDSDIVQRQRGLQKETRRQLTGPESESAIRLYYCGSESCAPGHFFGPAVRPHYLMHFIRSGKGTYLRKDEVHSLSCGDAFLILPGETTKYIADEKEPWEYTWVAFDGTNAEALLRCCGFLPGSLVYRSPDEAARTRLLRQADAFERCFEDEKRNVLELLGNFYLLFSCMYPEGSGQIGFAFAEEMSRDWGMPAEQQADGFRQASDAFPEASGKAPSGQELYFMQAVSYLRHNFSYPVRIEQLARQIGVSRSYLYKAFWNCSGKSIRQYLQDLRLEEACRLLADTRRAVTDIAYSCGFPDSPSFCRMFRKVYGGTPLQYRRRMAEEGADSGGDAALSGESDSGGDAVLSGESDSGGDAAMSKESGA</sequence>
<evidence type="ECO:0000256" key="2">
    <source>
        <dbReference type="ARBA" id="ARBA00023015"/>
    </source>
</evidence>
<reference evidence="8" key="1">
    <citation type="journal article" date="2021" name="PeerJ">
        <title>Extensive microbial diversity within the chicken gut microbiome revealed by metagenomics and culture.</title>
        <authorList>
            <person name="Gilroy R."/>
            <person name="Ravi A."/>
            <person name="Getino M."/>
            <person name="Pursley I."/>
            <person name="Horton D.L."/>
            <person name="Alikhan N.F."/>
            <person name="Baker D."/>
            <person name="Gharbi K."/>
            <person name="Hall N."/>
            <person name="Watson M."/>
            <person name="Adriaenssens E.M."/>
            <person name="Foster-Nyarko E."/>
            <person name="Jarju S."/>
            <person name="Secka A."/>
            <person name="Antonio M."/>
            <person name="Oren A."/>
            <person name="Chaudhuri R.R."/>
            <person name="La Ragione R."/>
            <person name="Hildebrand F."/>
            <person name="Pallen M.J."/>
        </authorList>
    </citation>
    <scope>NUCLEOTIDE SEQUENCE</scope>
    <source>
        <strain evidence="8">USAMLcec2-132</strain>
    </source>
</reference>
<organism evidence="8 9">
    <name type="scientific">Candidatus Eisenbergiella merdavium</name>
    <dbReference type="NCBI Taxonomy" id="2838551"/>
    <lineage>
        <taxon>Bacteria</taxon>
        <taxon>Bacillati</taxon>
        <taxon>Bacillota</taxon>
        <taxon>Clostridia</taxon>
        <taxon>Lachnospirales</taxon>
        <taxon>Lachnospiraceae</taxon>
        <taxon>Eisenbergiella</taxon>
    </lineage>
</organism>
<dbReference type="PRINTS" id="PR00032">
    <property type="entry name" value="HTHARAC"/>
</dbReference>
<comment type="caution">
    <text evidence="8">The sequence shown here is derived from an EMBL/GenBank/DDBJ whole genome shotgun (WGS) entry which is preliminary data.</text>
</comment>
<feature type="compositionally biased region" description="Low complexity" evidence="6">
    <location>
        <begin position="368"/>
        <end position="383"/>
    </location>
</feature>
<feature type="region of interest" description="Disordered" evidence="6">
    <location>
        <begin position="361"/>
        <end position="403"/>
    </location>
</feature>
<name>A0A9D2NES0_9FIRM</name>
<dbReference type="SUPFAM" id="SSF51215">
    <property type="entry name" value="Regulatory protein AraC"/>
    <property type="match status" value="1"/>
</dbReference>
<dbReference type="Gene3D" id="1.10.10.60">
    <property type="entry name" value="Homeodomain-like"/>
    <property type="match status" value="1"/>
</dbReference>
<keyword evidence="3" id="KW-0238">DNA-binding</keyword>
<dbReference type="Pfam" id="PF12833">
    <property type="entry name" value="HTH_18"/>
    <property type="match status" value="1"/>
</dbReference>
<evidence type="ECO:0000256" key="5">
    <source>
        <dbReference type="ARBA" id="ARBA00023163"/>
    </source>
</evidence>
<dbReference type="SUPFAM" id="SSF46689">
    <property type="entry name" value="Homeodomain-like"/>
    <property type="match status" value="2"/>
</dbReference>
<feature type="domain" description="HTH araC/xylS-type" evidence="7">
    <location>
        <begin position="261"/>
        <end position="359"/>
    </location>
</feature>
<dbReference type="PROSITE" id="PS00041">
    <property type="entry name" value="HTH_ARAC_FAMILY_1"/>
    <property type="match status" value="1"/>
</dbReference>
<keyword evidence="4" id="KW-0010">Activator</keyword>
<dbReference type="GO" id="GO:0003700">
    <property type="term" value="F:DNA-binding transcription factor activity"/>
    <property type="evidence" value="ECO:0007669"/>
    <property type="project" value="InterPro"/>
</dbReference>
<reference evidence="8" key="2">
    <citation type="submission" date="2021-04" db="EMBL/GenBank/DDBJ databases">
        <authorList>
            <person name="Gilroy R."/>
        </authorList>
    </citation>
    <scope>NUCLEOTIDE SEQUENCE</scope>
    <source>
        <strain evidence="8">USAMLcec2-132</strain>
    </source>
</reference>
<dbReference type="PROSITE" id="PS01124">
    <property type="entry name" value="HTH_ARAC_FAMILY_2"/>
    <property type="match status" value="1"/>
</dbReference>
<accession>A0A9D2NES0</accession>
<evidence type="ECO:0000259" key="7">
    <source>
        <dbReference type="PROSITE" id="PS01124"/>
    </source>
</evidence>
<dbReference type="InterPro" id="IPR020449">
    <property type="entry name" value="Tscrpt_reg_AraC-type_HTH"/>
</dbReference>
<feature type="compositionally biased region" description="Basic and acidic residues" evidence="6">
    <location>
        <begin position="15"/>
        <end position="25"/>
    </location>
</feature>
<evidence type="ECO:0000313" key="9">
    <source>
        <dbReference type="Proteomes" id="UP000823891"/>
    </source>
</evidence>
<keyword evidence="5" id="KW-0804">Transcription</keyword>
<dbReference type="PANTHER" id="PTHR46796:SF13">
    <property type="entry name" value="HTH-TYPE TRANSCRIPTIONAL ACTIVATOR RHAS"/>
    <property type="match status" value="1"/>
</dbReference>
<evidence type="ECO:0000256" key="3">
    <source>
        <dbReference type="ARBA" id="ARBA00023125"/>
    </source>
</evidence>
<dbReference type="PANTHER" id="PTHR46796">
    <property type="entry name" value="HTH-TYPE TRANSCRIPTIONAL ACTIVATOR RHAS-RELATED"/>
    <property type="match status" value="1"/>
</dbReference>
<dbReference type="AlphaFoldDB" id="A0A9D2NES0"/>
<dbReference type="InterPro" id="IPR018062">
    <property type="entry name" value="HTH_AraC-typ_CS"/>
</dbReference>
<evidence type="ECO:0000256" key="4">
    <source>
        <dbReference type="ARBA" id="ARBA00023159"/>
    </source>
</evidence>
<dbReference type="Gene3D" id="2.60.120.280">
    <property type="entry name" value="Regulatory protein AraC"/>
    <property type="match status" value="1"/>
</dbReference>
<dbReference type="Pfam" id="PF02311">
    <property type="entry name" value="AraC_binding"/>
    <property type="match status" value="1"/>
</dbReference>
<evidence type="ECO:0000313" key="8">
    <source>
        <dbReference type="EMBL" id="HJC23375.1"/>
    </source>
</evidence>
<dbReference type="SMART" id="SM00342">
    <property type="entry name" value="HTH_ARAC"/>
    <property type="match status" value="1"/>
</dbReference>
<dbReference type="GO" id="GO:0043565">
    <property type="term" value="F:sequence-specific DNA binding"/>
    <property type="evidence" value="ECO:0007669"/>
    <property type="project" value="InterPro"/>
</dbReference>
<proteinExistence type="predicted"/>
<gene>
    <name evidence="8" type="ORF">H9761_06690</name>
</gene>